<comment type="caution">
    <text evidence="3">The sequence shown here is derived from an EMBL/GenBank/DDBJ whole genome shotgun (WGS) entry which is preliminary data.</text>
</comment>
<dbReference type="InterPro" id="IPR032675">
    <property type="entry name" value="LRR_dom_sf"/>
</dbReference>
<dbReference type="InterPro" id="IPR052592">
    <property type="entry name" value="LRR-RLK"/>
</dbReference>
<reference evidence="3" key="1">
    <citation type="journal article" date="2014" name="Int. J. Syst. Evol. Microbiol.">
        <title>Complete genome sequence of Corynebacterium casei LMG S-19264T (=DSM 44701T), isolated from a smear-ripened cheese.</title>
        <authorList>
            <consortium name="US DOE Joint Genome Institute (JGI-PGF)"/>
            <person name="Walter F."/>
            <person name="Albersmeier A."/>
            <person name="Kalinowski J."/>
            <person name="Ruckert C."/>
        </authorList>
    </citation>
    <scope>NUCLEOTIDE SEQUENCE</scope>
    <source>
        <strain evidence="3">CGMCC 1.12181</strain>
    </source>
</reference>
<proteinExistence type="predicted"/>
<reference evidence="3" key="2">
    <citation type="submission" date="2020-09" db="EMBL/GenBank/DDBJ databases">
        <authorList>
            <person name="Sun Q."/>
            <person name="Zhou Y."/>
        </authorList>
    </citation>
    <scope>NUCLEOTIDE SEQUENCE</scope>
    <source>
        <strain evidence="3">CGMCC 1.12181</strain>
    </source>
</reference>
<evidence type="ECO:0000256" key="1">
    <source>
        <dbReference type="SAM" id="SignalP"/>
    </source>
</evidence>
<dbReference type="Pfam" id="PF00560">
    <property type="entry name" value="LRR_1"/>
    <property type="match status" value="3"/>
</dbReference>
<dbReference type="Proteomes" id="UP000605253">
    <property type="component" value="Unassembled WGS sequence"/>
</dbReference>
<dbReference type="PANTHER" id="PTHR48054">
    <property type="entry name" value="RECEPTOR KINASE-LIKE PROTEIN XA21"/>
    <property type="match status" value="1"/>
</dbReference>
<dbReference type="SUPFAM" id="SSF49265">
    <property type="entry name" value="Fibronectin type III"/>
    <property type="match status" value="1"/>
</dbReference>
<dbReference type="FunFam" id="3.80.10.10:FF:000363">
    <property type="entry name" value="Leucine-rich repeat family protein"/>
    <property type="match status" value="1"/>
</dbReference>
<evidence type="ECO:0000313" key="3">
    <source>
        <dbReference type="EMBL" id="GGG02092.1"/>
    </source>
</evidence>
<gene>
    <name evidence="3" type="ORF">GCM10011365_24090</name>
</gene>
<evidence type="ECO:0000259" key="2">
    <source>
        <dbReference type="PROSITE" id="PS50853"/>
    </source>
</evidence>
<organism evidence="3 4">
    <name type="scientific">Marinicella pacifica</name>
    <dbReference type="NCBI Taxonomy" id="1171543"/>
    <lineage>
        <taxon>Bacteria</taxon>
        <taxon>Pseudomonadati</taxon>
        <taxon>Pseudomonadota</taxon>
        <taxon>Gammaproteobacteria</taxon>
        <taxon>Lysobacterales</taxon>
        <taxon>Marinicellaceae</taxon>
        <taxon>Marinicella</taxon>
    </lineage>
</organism>
<dbReference type="InterPro" id="IPR013783">
    <property type="entry name" value="Ig-like_fold"/>
</dbReference>
<dbReference type="PANTHER" id="PTHR48054:SF82">
    <property type="entry name" value="LRR RECEPTOR-LIKE SERINE_THREONINE-PROTEIN KINASE FLS2"/>
    <property type="match status" value="1"/>
</dbReference>
<keyword evidence="1" id="KW-0732">Signal</keyword>
<keyword evidence="4" id="KW-1185">Reference proteome</keyword>
<dbReference type="Gene3D" id="2.60.40.10">
    <property type="entry name" value="Immunoglobulins"/>
    <property type="match status" value="1"/>
</dbReference>
<sequence>MKVKLYVFLVALFYGFIAQAAVPQAERDALVALYNSTDGDNWNENTNWLVGDPCDNSWYGITCGVDTVTKIILGAYEDGNNLTGSIPSDIENLSNLRNLELGFNHLTGTIPPEIGNLSNLEYLDLWNNLIEGQIPQELSQLNLISLELNSNRLEGNLPDWIGHMTSLRFLFLNKNKFYGEIPTSYENLIGLVAGGIGYNALYTDNQAIIDIFDYDREVQTLAPTEFEITGSSQSSISLKWSKLIPGFNWETRAHSGGHSLFISENPNGPFTKIHETVSKSEIAHTVTGLSPSTNYYFKIETFTNPSSEYNQNTVTSEKSVAVSTYTSNFSTEVDLEVSVEAEIRNSPSSYDYEIKVSNLSAVDVFGANLIHNLPHGTVNYGWTCEIESGSAVCPSISSDRDLDLLLDLPANSSLVFNSRAFLVIDEEDSGLMLATLLPPDNILDTDISNNFSSVNIRDTIFADGSFE</sequence>
<feature type="chain" id="PRO_5038010412" description="Fibronectin type-III domain-containing protein" evidence="1">
    <location>
        <begin position="21"/>
        <end position="467"/>
    </location>
</feature>
<protein>
    <recommendedName>
        <fullName evidence="2">Fibronectin type-III domain-containing protein</fullName>
    </recommendedName>
</protein>
<dbReference type="SUPFAM" id="SSF52058">
    <property type="entry name" value="L domain-like"/>
    <property type="match status" value="1"/>
</dbReference>
<accession>A0A917CYC9</accession>
<dbReference type="InterPro" id="IPR001611">
    <property type="entry name" value="Leu-rich_rpt"/>
</dbReference>
<dbReference type="SMART" id="SM00060">
    <property type="entry name" value="FN3"/>
    <property type="match status" value="1"/>
</dbReference>
<dbReference type="InterPro" id="IPR003961">
    <property type="entry name" value="FN3_dom"/>
</dbReference>
<name>A0A917CYC9_9GAMM</name>
<feature type="signal peptide" evidence="1">
    <location>
        <begin position="1"/>
        <end position="20"/>
    </location>
</feature>
<feature type="domain" description="Fibronectin type-III" evidence="2">
    <location>
        <begin position="222"/>
        <end position="319"/>
    </location>
</feature>
<dbReference type="InterPro" id="IPR036116">
    <property type="entry name" value="FN3_sf"/>
</dbReference>
<dbReference type="PROSITE" id="PS50853">
    <property type="entry name" value="FN3"/>
    <property type="match status" value="1"/>
</dbReference>
<dbReference type="Gene3D" id="3.80.10.10">
    <property type="entry name" value="Ribonuclease Inhibitor"/>
    <property type="match status" value="2"/>
</dbReference>
<dbReference type="InterPro" id="IPR013210">
    <property type="entry name" value="LRR_N_plant-typ"/>
</dbReference>
<dbReference type="AlphaFoldDB" id="A0A917CYC9"/>
<dbReference type="Pfam" id="PF08263">
    <property type="entry name" value="LRRNT_2"/>
    <property type="match status" value="1"/>
</dbReference>
<evidence type="ECO:0000313" key="4">
    <source>
        <dbReference type="Proteomes" id="UP000605253"/>
    </source>
</evidence>
<dbReference type="EMBL" id="BMEO01000015">
    <property type="protein sequence ID" value="GGG02092.1"/>
    <property type="molecule type" value="Genomic_DNA"/>
</dbReference>
<dbReference type="CDD" id="cd00063">
    <property type="entry name" value="FN3"/>
    <property type="match status" value="1"/>
</dbReference>
<dbReference type="RefSeq" id="WP_188366012.1">
    <property type="nucleotide sequence ID" value="NZ_BAABJF010000028.1"/>
</dbReference>